<dbReference type="STRING" id="489703.SAMN04488038_10675"/>
<reference evidence="2" key="1">
    <citation type="submission" date="2016-10" db="EMBL/GenBank/DDBJ databases">
        <authorList>
            <person name="Varghese N."/>
            <person name="Submissions S."/>
        </authorList>
    </citation>
    <scope>NUCLEOTIDE SEQUENCE [LARGE SCALE GENOMIC DNA]</scope>
    <source>
        <strain evidence="2">DSM 25927</strain>
    </source>
</reference>
<dbReference type="AlphaFoldDB" id="A0A1H9FRR4"/>
<dbReference type="Proteomes" id="UP000199233">
    <property type="component" value="Unassembled WGS sequence"/>
</dbReference>
<proteinExistence type="predicted"/>
<keyword evidence="2" id="KW-1185">Reference proteome</keyword>
<name>A0A1H9FRR4_9GAMM</name>
<protein>
    <submittedName>
        <fullName evidence="1">Uncharacterized protein</fullName>
    </submittedName>
</protein>
<organism evidence="1 2">
    <name type="scientific">Solimonas aquatica</name>
    <dbReference type="NCBI Taxonomy" id="489703"/>
    <lineage>
        <taxon>Bacteria</taxon>
        <taxon>Pseudomonadati</taxon>
        <taxon>Pseudomonadota</taxon>
        <taxon>Gammaproteobacteria</taxon>
        <taxon>Nevskiales</taxon>
        <taxon>Nevskiaceae</taxon>
        <taxon>Solimonas</taxon>
    </lineage>
</organism>
<sequence length="67" mass="7961">MRSMLTEYEDGFRTRYIGVFRGNSQLLVVVRINQDGTMVYNYMHGSDKRLNQLRVGQLIYTREEGKR</sequence>
<gene>
    <name evidence="1" type="ORF">SAMN04488038_10675</name>
</gene>
<accession>A0A1H9FRR4</accession>
<evidence type="ECO:0000313" key="2">
    <source>
        <dbReference type="Proteomes" id="UP000199233"/>
    </source>
</evidence>
<evidence type="ECO:0000313" key="1">
    <source>
        <dbReference type="EMBL" id="SEQ40594.1"/>
    </source>
</evidence>
<dbReference type="EMBL" id="FOFS01000006">
    <property type="protein sequence ID" value="SEQ40594.1"/>
    <property type="molecule type" value="Genomic_DNA"/>
</dbReference>